<accession>A0A914D8P2</accession>
<dbReference type="WBParaSite" id="ACRNAN_scaffold19891.g10114.t1">
    <property type="protein sequence ID" value="ACRNAN_scaffold19891.g10114.t1"/>
    <property type="gene ID" value="ACRNAN_scaffold19891.g10114"/>
</dbReference>
<name>A0A914D8P2_9BILA</name>
<protein>
    <submittedName>
        <fullName evidence="2">Uncharacterized protein</fullName>
    </submittedName>
</protein>
<organism evidence="1 2">
    <name type="scientific">Acrobeloides nanus</name>
    <dbReference type="NCBI Taxonomy" id="290746"/>
    <lineage>
        <taxon>Eukaryota</taxon>
        <taxon>Metazoa</taxon>
        <taxon>Ecdysozoa</taxon>
        <taxon>Nematoda</taxon>
        <taxon>Chromadorea</taxon>
        <taxon>Rhabditida</taxon>
        <taxon>Tylenchina</taxon>
        <taxon>Cephalobomorpha</taxon>
        <taxon>Cephaloboidea</taxon>
        <taxon>Cephalobidae</taxon>
        <taxon>Acrobeloides</taxon>
    </lineage>
</organism>
<dbReference type="Proteomes" id="UP000887540">
    <property type="component" value="Unplaced"/>
</dbReference>
<keyword evidence="1" id="KW-1185">Reference proteome</keyword>
<evidence type="ECO:0000313" key="2">
    <source>
        <dbReference type="WBParaSite" id="ACRNAN_scaffold19891.g10114.t1"/>
    </source>
</evidence>
<proteinExistence type="predicted"/>
<dbReference type="AlphaFoldDB" id="A0A914D8P2"/>
<sequence length="102" mass="11664">MERRLVFLHQYVSGSRQLPGRIILTKSDTTQRTWPGLQSHPAIHTPYYGREQLTQHGKDTMECATERSEDYNPADQACSNQSEKVLQLESQGVLTRTEFAVN</sequence>
<reference evidence="2" key="1">
    <citation type="submission" date="2022-11" db="UniProtKB">
        <authorList>
            <consortium name="WormBaseParasite"/>
        </authorList>
    </citation>
    <scope>IDENTIFICATION</scope>
</reference>
<evidence type="ECO:0000313" key="1">
    <source>
        <dbReference type="Proteomes" id="UP000887540"/>
    </source>
</evidence>